<dbReference type="SMART" id="SM00327">
    <property type="entry name" value="VWA"/>
    <property type="match status" value="1"/>
</dbReference>
<feature type="region of interest" description="Disordered" evidence="1">
    <location>
        <begin position="1"/>
        <end position="70"/>
    </location>
</feature>
<dbReference type="InterPro" id="IPR036465">
    <property type="entry name" value="vWFA_dom_sf"/>
</dbReference>
<dbReference type="AlphaFoldDB" id="A0A179G5G4"/>
<dbReference type="OrthoDB" id="2142040at2759"/>
<dbReference type="STRING" id="1380566.A0A179G5G4"/>
<organism evidence="3 4">
    <name type="scientific">Pochonia chlamydosporia 170</name>
    <dbReference type="NCBI Taxonomy" id="1380566"/>
    <lineage>
        <taxon>Eukaryota</taxon>
        <taxon>Fungi</taxon>
        <taxon>Dikarya</taxon>
        <taxon>Ascomycota</taxon>
        <taxon>Pezizomycotina</taxon>
        <taxon>Sordariomycetes</taxon>
        <taxon>Hypocreomycetidae</taxon>
        <taxon>Hypocreales</taxon>
        <taxon>Clavicipitaceae</taxon>
        <taxon>Pochonia</taxon>
    </lineage>
</organism>
<keyword evidence="4" id="KW-1185">Reference proteome</keyword>
<evidence type="ECO:0000256" key="1">
    <source>
        <dbReference type="SAM" id="MobiDB-lite"/>
    </source>
</evidence>
<dbReference type="GeneID" id="28856991"/>
<dbReference type="Proteomes" id="UP000078397">
    <property type="component" value="Unassembled WGS sequence"/>
</dbReference>
<dbReference type="Pfam" id="PF00092">
    <property type="entry name" value="VWA"/>
    <property type="match status" value="1"/>
</dbReference>
<comment type="caution">
    <text evidence="3">The sequence shown here is derived from an EMBL/GenBank/DDBJ whole genome shotgun (WGS) entry which is preliminary data.</text>
</comment>
<feature type="compositionally biased region" description="Basic and acidic residues" evidence="1">
    <location>
        <begin position="7"/>
        <end position="21"/>
    </location>
</feature>
<gene>
    <name evidence="3" type="ORF">VFPPC_15244</name>
</gene>
<dbReference type="EMBL" id="LSBJ02000001">
    <property type="protein sequence ID" value="OAQ73065.1"/>
    <property type="molecule type" value="Genomic_DNA"/>
</dbReference>
<dbReference type="RefSeq" id="XP_018149148.1">
    <property type="nucleotide sequence ID" value="XM_018292997.1"/>
</dbReference>
<evidence type="ECO:0000313" key="3">
    <source>
        <dbReference type="EMBL" id="OAQ73065.1"/>
    </source>
</evidence>
<sequence>MPTFSNVRDKLFRKSSGRSEKQPSPSRDITHTNPYTSGNPTLLVSSYDDAPPEYTPSPTTTPQHPASIPREISDNDRYANLGNFDTILLIDDSGSMAGSLWKEAEAALKSIAEIITKYDEDGIDIYFLNHKSKNESGKSHKLNGGYYNVTSQRKVEQIFSSVRPRGATPTGMRLEDILRPYRKQLRTANDVSDVKPINLIVITDGEPTDNPRQAIVPAARELEQLYAPSYQIGIQFFQIGSSKDATRALRELDDGLKEEGIRDIVDTTPCQWADERAGRVSALTGDAILKAVLGAVDKRIDSMEIGRRR</sequence>
<feature type="domain" description="VWFA" evidence="2">
    <location>
        <begin position="85"/>
        <end position="253"/>
    </location>
</feature>
<dbReference type="InterPro" id="IPR002035">
    <property type="entry name" value="VWF_A"/>
</dbReference>
<proteinExistence type="predicted"/>
<dbReference type="PROSITE" id="PS50234">
    <property type="entry name" value="VWFA"/>
    <property type="match status" value="1"/>
</dbReference>
<accession>A0A179G5G4</accession>
<name>A0A179G5G4_METCM</name>
<evidence type="ECO:0000313" key="4">
    <source>
        <dbReference type="Proteomes" id="UP000078397"/>
    </source>
</evidence>
<dbReference type="PANTHER" id="PTHR34706">
    <property type="entry name" value="SLR1338 PROTEIN"/>
    <property type="match status" value="1"/>
</dbReference>
<dbReference type="SUPFAM" id="SSF53300">
    <property type="entry name" value="vWA-like"/>
    <property type="match status" value="1"/>
</dbReference>
<feature type="compositionally biased region" description="Polar residues" evidence="1">
    <location>
        <begin position="22"/>
        <end position="44"/>
    </location>
</feature>
<dbReference type="KEGG" id="pchm:VFPPC_15244"/>
<dbReference type="Gene3D" id="3.40.50.410">
    <property type="entry name" value="von Willebrand factor, type A domain"/>
    <property type="match status" value="1"/>
</dbReference>
<evidence type="ECO:0000259" key="2">
    <source>
        <dbReference type="PROSITE" id="PS50234"/>
    </source>
</evidence>
<dbReference type="PANTHER" id="PTHR34706:SF1">
    <property type="entry name" value="VWFA DOMAIN-CONTAINING PROTEIN"/>
    <property type="match status" value="1"/>
</dbReference>
<reference evidence="3 4" key="1">
    <citation type="journal article" date="2016" name="PLoS Pathog.">
        <title>Biosynthesis of antibiotic leucinostatins in bio-control fungus Purpureocillium lilacinum and their inhibition on phytophthora revealed by genome mining.</title>
        <authorList>
            <person name="Wang G."/>
            <person name="Liu Z."/>
            <person name="Lin R."/>
            <person name="Li E."/>
            <person name="Mao Z."/>
            <person name="Ling J."/>
            <person name="Yang Y."/>
            <person name="Yin W.B."/>
            <person name="Xie B."/>
        </authorList>
    </citation>
    <scope>NUCLEOTIDE SEQUENCE [LARGE SCALE GENOMIC DNA]</scope>
    <source>
        <strain evidence="3">170</strain>
    </source>
</reference>
<protein>
    <submittedName>
        <fullName evidence="3">von Willebrand factor</fullName>
    </submittedName>
</protein>